<evidence type="ECO:0000256" key="2">
    <source>
        <dbReference type="ARBA" id="ARBA00022512"/>
    </source>
</evidence>
<evidence type="ECO:0000313" key="9">
    <source>
        <dbReference type="EMBL" id="CAK9441123.1"/>
    </source>
</evidence>
<dbReference type="Pfam" id="PF11765">
    <property type="entry name" value="Hyphal_reg_CWP"/>
    <property type="match status" value="1"/>
</dbReference>
<protein>
    <recommendedName>
        <fullName evidence="8">Hyphally-regulated cell wall protein N-terminal domain-containing protein</fullName>
    </recommendedName>
</protein>
<dbReference type="Proteomes" id="UP001497383">
    <property type="component" value="Chromosome 6"/>
</dbReference>
<feature type="compositionally biased region" description="Polar residues" evidence="6">
    <location>
        <begin position="3211"/>
        <end position="3229"/>
    </location>
</feature>
<feature type="compositionally biased region" description="Polar residues" evidence="6">
    <location>
        <begin position="3621"/>
        <end position="3639"/>
    </location>
</feature>
<gene>
    <name evidence="9" type="ORF">LODBEIA_P49920</name>
</gene>
<feature type="signal peptide" evidence="7">
    <location>
        <begin position="1"/>
        <end position="21"/>
    </location>
</feature>
<feature type="region of interest" description="Disordered" evidence="6">
    <location>
        <begin position="3566"/>
        <end position="3603"/>
    </location>
</feature>
<evidence type="ECO:0000256" key="4">
    <source>
        <dbReference type="ARBA" id="ARBA00022729"/>
    </source>
</evidence>
<dbReference type="RefSeq" id="XP_066831930.1">
    <property type="nucleotide sequence ID" value="XM_066975274.1"/>
</dbReference>
<comment type="subcellular location">
    <subcellularLocation>
        <location evidence="1">Secreted</location>
        <location evidence="1">Cell wall</location>
    </subcellularLocation>
</comment>
<feature type="region of interest" description="Disordered" evidence="6">
    <location>
        <begin position="3211"/>
        <end position="3253"/>
    </location>
</feature>
<evidence type="ECO:0000256" key="5">
    <source>
        <dbReference type="ARBA" id="ARBA00023180"/>
    </source>
</evidence>
<keyword evidence="3" id="KW-0964">Secreted</keyword>
<dbReference type="InterPro" id="IPR021031">
    <property type="entry name" value="Hyphal-reg_cell_wall_N"/>
</dbReference>
<proteinExistence type="predicted"/>
<keyword evidence="4 7" id="KW-0732">Signal</keyword>
<keyword evidence="5" id="KW-0325">Glycoprotein</keyword>
<sequence length="3724" mass="407452">MLPQIVAVIVCLCSLYNICGATYVVQDSIVFRGVFNVPQNSMEVRSGGSAEIYDVPGFTISHSVLIEERAHILILNRNSFSSIQIGTGQAGSSFINRGFLQIKALNTAASNYYKFHMSSFVNNGEMIIHADGQSSELKVLFNDLTWTNTGRITIKKDTPGVANFEMSDSANDATNNGAMCLRNTNFVENMRIMGSGCVALVDSNMIATSSRVTYQKHNIVMRGKSTYLESAYFAYTDWTFYGFSEGMALGITAPIEGSGSWTYNTGSGDLRLQAGANDLFKYFRIGTGYVTSKFRIVDLGGYRRNALTYDGPAPQVAIPDACSLCEEPVSLPLPEGIVETDEENPDYALVVTAGADGLWTTVNSYIGGKETATVTIEEGGVTRTETQVIQLTIDENRIVTYTSLHTPSSRSYVTTFTTGLPNEETTVTAFVQESTLPDGHWSSMTDSNLWAINTVTTRAVEGGNTKDVEIVMYEFESATVGYETRHLSDPVGTTRTSTVSNEEEFYTELVVVTSNAEQWWFTTTIMVPRSSYTTAQTIDVSGETVIALASALTNEAGSWTTETAYFIPSIQKYLTTYTVTNEIGSELVTSGLYEVGTDDSGNWFRTTHSDLVPTETITTRITTEIQGQPQPKDAQVIGYNYAGVETFSATLLLDDPVAKTETITVDEGEGTYTGIVRVTSDAENWWYTTTDVVPRSSYTSTETIDRDGESATAIFSAFTNNEGSWVTETSFHTPVSQTYLTTITTTDAEGEVVVTGLYDEHTDDRGEWVTSTYTEIVDLTTFTSRVVTEVEGVMQTKDAEMVGLDFEGFGYYYVTSLLDDPVARTETITVDEGEGTYTGIVRVTSDAENWWYTTTDVVPRSSYTSTETIDRDGESATAIFSAFTNNEGSWVTETSFHTPVSQTYLTTITTTDAEGEVVVTGLYDEHTDDRGEWVTSTYTEIVDITTFTSRVVTEVEGVMQTKDAEMVGLDFEGFGYYYVTSLLDDPVARTETITVDEGEGTYTGIVRVTSDAENWWYTTTDVVPRSSYTSTETIDRDGESATAIFSAFTNNEGSWVTETSFHTPVSQTYLTTITTTDAEGEVVVTGLYDEHTDDRGEWVTSTYTEIVDLTTFTSRVVTEVEGVMQTKDAEMVGLDFEGFGYYYVTSLLDDPVARTETITVDEGEGTYTGIVRVTSDAENWWYTTTDVVPRSSYTSTETIDRDGESATAIFSAFTNNEGSWVTETSFHTPVSQTYLTTITTTDAEGEVVVTGLYDEHTDDRGEWVTSTYTEIVDLTTFTSRVVTEVEGVMQTKDAEMVGLDFEGFGYYYVTSLLDDPVARTETITVDEGEGTYTGIVRVTSDAENWWYTTTDVVPRSSYTSTETIDRDGESATAIFSAFTNNEGSWVTETSFHTPVSQTYLTTITTTDAEGEVVVTGLYDEHTDDRGEWVTSTYTEIVDLTTFTSRVVTEVEGVMQTKDAEMVGLDFEGFGYYYVTSLLDDPVARTETITVDEGEGTYTGIVRVTSDAENWWYTTTDVVPRSSYTSTFTLVGEDQLKNTAIVSAQTDEFGAWVTHTSYHIPVSETYLEVSRSIDGAGETVTSTELVEIKTDDRGEWVTSTYTEIVDITTFTSRVVTEVEGVMQTKDAEMVGLDFEGFGYYYVTSLLDDPVARTETITVDEGEGTYTGIVRVTSDAENWWYTTTDVVPRSSYTSTFTLVGEDQLKNTAIVSAQTDEFGAWVTHTSYHIPVSETYLEVSRSIDGAGETVTSTELVEIKTDDRGEWVTSTYTEIVDLTTFTSRVVTEVEGVMQTKDAEMVGLDFEGFGYYYVTSLLDDPVARTETITVDEGEGTYTGIVRVTSDAENWWYTTTDVVPRSSYTSTETIDRDGESATAIFSAFTNNEGSWVTETSFHTPVSQTYLTTITTTDAEGEVVVTGLYDEHTDDRGEWVTSTYTEIVDITTFTSRVVTEVEGVMQTKDAEMVGLDFEGFGYYYVTSLLDDPVARTETITVDEGEGTYTGIVRVTSDAENWWYTTTDVVPRSSYTSTFTLVGEDQLKNTAIVSAQTDEFGAWVTHTSYHIPVSETYLEVSRSIDGAGETVTSTELVEIKTDDRGEWVTSTYTEIVDLTTFTSRVVTEVEGVMQTKDAEMVGLDFEGFGYYYVTSLLDDPVARTETITVDEGEGTYTGIVRVTSDAENWWYTTTDVVPRSSYTSTETIDRDGESATAIFSAFTNNEGSWVTETSFHTPVSQTYLTTITTTDAEGEVVVTGLYDEHTDDRGEWVTSTYTEIVDLTTFTSRVVTEVEGVMQTKDAEMVGLDFEGFGYYYVTSLLDDPVARTETITVDEGEGTYTGIVRVTSDAENWWYTTTDVVPRSSYTSTETIDRDGESATAIFSAFTNNEGSWVTETSFHTPVSQTYLTTITTTDAEGEVVVTGLYDEHTDDRGEWVTSTYTEIVDITTFTSRVVTEVEGVMQTKDAEMVGLDFEGFGYYYVTSLLDDPVARTETITVDEGEGTYTGIVRVTSDAENWWYTTTDVVPRSSYTSTETIDRDGESATAIFSAFTNNEGSWVTETSFHTPVSQTYLTTITTTDAEGEVVVTGLYDEHTDEQGNWVSTVHSTLHEATTFTRRVVTELEGDVTELEGSLQTKDAEIVGYNYDGEGYFYVTSLLDDPVARTETITVDEGEGTYTGIVRVTSDAENWWYTTTDVVPRSSYTSTFTLVGEDQLKNTAIVSAQTDEFGAWVTHTSYHIPVSETYLEVSRSIDGAGETVTSTELVEIKTDDRGEWVTSTYTEIVDITTFTSRVVTEVEGVMQTKDAEMVGLDFEGFGYYYVTSLLDDPVARTETITVDEGEGTYTGIVRVTSDAENWWYTTTDVVPRSSYTSTETIDRDGESATAIFSAFTNNEGSWVTETSFHTPVSQTYLTTITTTDAEGEVVVTGLYDEHTDDRGEWVTSTYTEIVDITTFTSRVVTEVEGVMQTKDAEMVGLDFEGFGYYYVTSLLDDPVARTETITVDEGEGTYTGIVRVTSDAENWWYTTTDVVPRSSYTSTETIDRDGESATAIFSAFTNNEGSWVTETSFHTPVSQTYLTTITTTDAEGEVVVTGLYDEHTDDRGEWVTSTYTEIVDITTFTSRVVTEVEGVMQTKDAEMVGLDFEGFGYYYVTSLLDDPVARTETITVDEGEGTYTGIVRVTSDAENWWYTTTDMVAMSSSDTTLDLHDEGLVTSEQVALVATSDSDSYESEQAGSFFTSNGDGDEYALQTSMGNPSGVSSSEISQSDPSWESIYEIESVEAPFLVASEVTSNPQVVDISEMLVSSSTLGPSDINPSETTDQAVSMAISTSSATEIGGLDETNEDNATSTSDTSVYTSIAPGVATRPGDKSFSTDEISEASIQQLETVELIVTTTAGAMTNTEKENTSSEEILEIEKDSSVVVATGAENSASGLSTGVTKAENTGQAVQVKTEVVTATVVDERTEYLASVVVNTAQTLQGASAVAEEVTIGALTASAVTVVRSVTENIVQIAEQRTEYRTVSVVVEGAASSVDQAQSTTVGPQSAGTSGPLPSDAALGQVTITASVSTTVTATVVGGAGRVTAPENGGDNVVNSADNGSINIQSDQPQPLSVGEAPNEDINLSLQNADDTQIQNSDSVPLTQNDANQETNASGVPVEENGEMLLEVEDQAPAPAPAQSEKENEKVLPDPYGNDADSALETTSSSSTSTMAAVNQTNGVGSSRGYSFSLKLALLLMMI</sequence>
<feature type="compositionally biased region" description="Polar residues" evidence="6">
    <location>
        <begin position="3520"/>
        <end position="3534"/>
    </location>
</feature>
<evidence type="ECO:0000259" key="8">
    <source>
        <dbReference type="Pfam" id="PF11765"/>
    </source>
</evidence>
<feature type="region of interest" description="Disordered" evidence="6">
    <location>
        <begin position="3319"/>
        <end position="3341"/>
    </location>
</feature>
<dbReference type="GeneID" id="92210188"/>
<evidence type="ECO:0000256" key="7">
    <source>
        <dbReference type="SAM" id="SignalP"/>
    </source>
</evidence>
<feature type="chain" id="PRO_5047163122" description="Hyphally-regulated cell wall protein N-terminal domain-containing protein" evidence="7">
    <location>
        <begin position="22"/>
        <end position="3724"/>
    </location>
</feature>
<evidence type="ECO:0000256" key="3">
    <source>
        <dbReference type="ARBA" id="ARBA00022525"/>
    </source>
</evidence>
<keyword evidence="10" id="KW-1185">Reference proteome</keyword>
<dbReference type="EMBL" id="OZ022410">
    <property type="protein sequence ID" value="CAK9441123.1"/>
    <property type="molecule type" value="Genomic_DNA"/>
</dbReference>
<feature type="compositionally biased region" description="Polar residues" evidence="6">
    <location>
        <begin position="3578"/>
        <end position="3596"/>
    </location>
</feature>
<reference evidence="9 10" key="1">
    <citation type="submission" date="2024-03" db="EMBL/GenBank/DDBJ databases">
        <authorList>
            <person name="Brejova B."/>
        </authorList>
    </citation>
    <scope>NUCLEOTIDE SEQUENCE [LARGE SCALE GENOMIC DNA]</scope>
    <source>
        <strain evidence="9 10">CBS 14171</strain>
    </source>
</reference>
<evidence type="ECO:0000256" key="6">
    <source>
        <dbReference type="SAM" id="MobiDB-lite"/>
    </source>
</evidence>
<accession>A0ABP0ZRI1</accession>
<keyword evidence="2" id="KW-0134">Cell wall</keyword>
<evidence type="ECO:0000313" key="10">
    <source>
        <dbReference type="Proteomes" id="UP001497383"/>
    </source>
</evidence>
<organism evidence="9 10">
    <name type="scientific">Lodderomyces beijingensis</name>
    <dbReference type="NCBI Taxonomy" id="1775926"/>
    <lineage>
        <taxon>Eukaryota</taxon>
        <taxon>Fungi</taxon>
        <taxon>Dikarya</taxon>
        <taxon>Ascomycota</taxon>
        <taxon>Saccharomycotina</taxon>
        <taxon>Pichiomycetes</taxon>
        <taxon>Debaryomycetaceae</taxon>
        <taxon>Candida/Lodderomyces clade</taxon>
        <taxon>Lodderomyces</taxon>
    </lineage>
</organism>
<name>A0ABP0ZRI1_9ASCO</name>
<feature type="region of interest" description="Disordered" evidence="6">
    <location>
        <begin position="3621"/>
        <end position="3640"/>
    </location>
</feature>
<evidence type="ECO:0000256" key="1">
    <source>
        <dbReference type="ARBA" id="ARBA00004191"/>
    </source>
</evidence>
<feature type="region of interest" description="Disordered" evidence="6">
    <location>
        <begin position="3519"/>
        <end position="3539"/>
    </location>
</feature>
<feature type="region of interest" description="Disordered" evidence="6">
    <location>
        <begin position="3657"/>
        <end position="3695"/>
    </location>
</feature>
<feature type="compositionally biased region" description="Polar residues" evidence="6">
    <location>
        <begin position="3332"/>
        <end position="3341"/>
    </location>
</feature>
<feature type="domain" description="Hyphally-regulated cell wall protein N-terminal" evidence="8">
    <location>
        <begin position="15"/>
        <end position="332"/>
    </location>
</feature>
<feature type="compositionally biased region" description="Polar residues" evidence="6">
    <location>
        <begin position="3236"/>
        <end position="3253"/>
    </location>
</feature>